<proteinExistence type="predicted"/>
<dbReference type="RefSeq" id="WP_013645234.1">
    <property type="nucleotide sequence ID" value="NC_015216.1"/>
</dbReference>
<protein>
    <submittedName>
        <fullName evidence="2">PBS lyase HEAT domain protein repeat-containing protein</fullName>
    </submittedName>
</protein>
<dbReference type="AlphaFoldDB" id="F0T9D2"/>
<dbReference type="PANTHER" id="PTHR12697">
    <property type="entry name" value="PBS LYASE HEAT-LIKE PROTEIN"/>
    <property type="match status" value="1"/>
</dbReference>
<dbReference type="eggNOG" id="arCOG02966">
    <property type="taxonomic scope" value="Archaea"/>
</dbReference>
<dbReference type="SUPFAM" id="SSF48371">
    <property type="entry name" value="ARM repeat"/>
    <property type="match status" value="1"/>
</dbReference>
<dbReference type="GO" id="GO:0016829">
    <property type="term" value="F:lyase activity"/>
    <property type="evidence" value="ECO:0007669"/>
    <property type="project" value="UniProtKB-KW"/>
</dbReference>
<feature type="region of interest" description="Disordered" evidence="1">
    <location>
        <begin position="46"/>
        <end position="71"/>
    </location>
</feature>
<keyword evidence="2" id="KW-0456">Lyase</keyword>
<reference evidence="2 3" key="2">
    <citation type="journal article" date="2014" name="Int. J. Syst. Evol. Microbiol.">
        <title>Methanobacterium paludis sp. nov. and a novel strain of Methanobacterium lacus isolated from northern peatlands.</title>
        <authorList>
            <person name="Cadillo-Quiroz H."/>
            <person name="Brauer S.L."/>
            <person name="Goodson N."/>
            <person name="Yavitt J.B."/>
            <person name="Zinder S.H."/>
        </authorList>
    </citation>
    <scope>NUCLEOTIDE SEQUENCE [LARGE SCALE GENOMIC DNA]</scope>
    <source>
        <strain evidence="2 3">AL-21</strain>
    </source>
</reference>
<dbReference type="Pfam" id="PF03130">
    <property type="entry name" value="HEAT_PBS"/>
    <property type="match status" value="1"/>
</dbReference>
<sequence>MDLKKILGLQKPDIKKMEREGDIKGLTRLLKFEQDESVRREAAFAIGKITGPNSGMESTDENPKPTKQSVEELVKSLKSDDHELQKQATVQLVEIGSPSVKPLLKSLEDKNWKIRWYASEILGKIGDERAVPGLIETLGDENSGVRNKSMVALVEIGEPSVDLLTSALSNDKWQIRSQAAEALGVIGLKKSVEPLIQTLKDGNSWVRKAAAESLGSIGDKKAVSPLKNLLKDDSLEVQEAVSNALEKLG</sequence>
<dbReference type="Gene3D" id="1.25.10.10">
    <property type="entry name" value="Leucine-rich Repeat Variant"/>
    <property type="match status" value="2"/>
</dbReference>
<dbReference type="InterPro" id="IPR016024">
    <property type="entry name" value="ARM-type_fold"/>
</dbReference>
<name>F0T9D2_METLA</name>
<dbReference type="SMART" id="SM00567">
    <property type="entry name" value="EZ_HEAT"/>
    <property type="match status" value="6"/>
</dbReference>
<dbReference type="GO" id="GO:0016491">
    <property type="term" value="F:oxidoreductase activity"/>
    <property type="evidence" value="ECO:0007669"/>
    <property type="project" value="TreeGrafter"/>
</dbReference>
<dbReference type="KEGG" id="mel:Metbo_1657"/>
<reference evidence="3" key="1">
    <citation type="submission" date="2011-02" db="EMBL/GenBank/DDBJ databases">
        <title>Complete sequence of Methanobacterium sp. AL-21.</title>
        <authorList>
            <consortium name="US DOE Joint Genome Institute"/>
            <person name="Lucas S."/>
            <person name="Copeland A."/>
            <person name="Lapidus A."/>
            <person name="Cheng J.-F."/>
            <person name="Goodwin L."/>
            <person name="Pitluck S."/>
            <person name="Chertkov O."/>
            <person name="Detter J.C."/>
            <person name="Han C."/>
            <person name="Tapia R."/>
            <person name="Land M."/>
            <person name="Hauser L."/>
            <person name="Kyrpides N."/>
            <person name="Ivanova N."/>
            <person name="Mikhailova N."/>
            <person name="Pagani I."/>
            <person name="Cadillo-Quiroz H."/>
            <person name="Imachi H."/>
            <person name="Zinder S."/>
            <person name="Liu W."/>
            <person name="Woyke T."/>
        </authorList>
    </citation>
    <scope>NUCLEOTIDE SEQUENCE [LARGE SCALE GENOMIC DNA]</scope>
    <source>
        <strain evidence="3">AL-21</strain>
    </source>
</reference>
<gene>
    <name evidence="2" type="ordered locus">Metbo_1657</name>
</gene>
<dbReference type="InterPro" id="IPR011989">
    <property type="entry name" value="ARM-like"/>
</dbReference>
<dbReference type="EMBL" id="CP002551">
    <property type="protein sequence ID" value="ADZ09883.1"/>
    <property type="molecule type" value="Genomic_DNA"/>
</dbReference>
<accession>F0T9D2</accession>
<dbReference type="OrthoDB" id="10495at2157"/>
<dbReference type="Pfam" id="PF13646">
    <property type="entry name" value="HEAT_2"/>
    <property type="match status" value="1"/>
</dbReference>
<evidence type="ECO:0000256" key="1">
    <source>
        <dbReference type="SAM" id="MobiDB-lite"/>
    </source>
</evidence>
<dbReference type="PANTHER" id="PTHR12697:SF5">
    <property type="entry name" value="DEOXYHYPUSINE HYDROXYLASE"/>
    <property type="match status" value="1"/>
</dbReference>
<dbReference type="InterPro" id="IPR004155">
    <property type="entry name" value="PBS_lyase_HEAT"/>
</dbReference>
<organism evidence="2 3">
    <name type="scientific">Methanobacterium lacus (strain AL-21)</name>
    <dbReference type="NCBI Taxonomy" id="877455"/>
    <lineage>
        <taxon>Archaea</taxon>
        <taxon>Methanobacteriati</taxon>
        <taxon>Methanobacteriota</taxon>
        <taxon>Methanomada group</taxon>
        <taxon>Methanobacteria</taxon>
        <taxon>Methanobacteriales</taxon>
        <taxon>Methanobacteriaceae</taxon>
        <taxon>Methanobacterium</taxon>
    </lineage>
</organism>
<dbReference type="STRING" id="877455.Metbo_1657"/>
<dbReference type="GeneID" id="10278114"/>
<keyword evidence="3" id="KW-1185">Reference proteome</keyword>
<dbReference type="Proteomes" id="UP000007490">
    <property type="component" value="Chromosome"/>
</dbReference>
<evidence type="ECO:0000313" key="3">
    <source>
        <dbReference type="Proteomes" id="UP000007490"/>
    </source>
</evidence>
<evidence type="ECO:0000313" key="2">
    <source>
        <dbReference type="EMBL" id="ADZ09883.1"/>
    </source>
</evidence>
<feature type="compositionally biased region" description="Basic and acidic residues" evidence="1">
    <location>
        <begin position="61"/>
        <end position="71"/>
    </location>
</feature>
<dbReference type="HOGENOM" id="CLU_101012_1_0_2"/>